<sequence length="42" mass="5227">MIFLWGVVKRLVYNKRLTRRRHRICRLFQTAILFNFNMSVKT</sequence>
<keyword evidence="2" id="KW-1185">Reference proteome</keyword>
<name>A0A975BVL1_9BACT</name>
<evidence type="ECO:0000313" key="2">
    <source>
        <dbReference type="Proteomes" id="UP000663722"/>
    </source>
</evidence>
<dbReference type="EMBL" id="CP061800">
    <property type="protein sequence ID" value="QTA91930.1"/>
    <property type="molecule type" value="Genomic_DNA"/>
</dbReference>
<dbReference type="KEGG" id="dmm:dnm_080030"/>
<dbReference type="AlphaFoldDB" id="A0A975BVL1"/>
<proteinExistence type="predicted"/>
<gene>
    <name evidence="1" type="ORF">dnm_080030</name>
</gene>
<accession>A0A975BVL1</accession>
<protein>
    <submittedName>
        <fullName evidence="1">Uncharacterized protein</fullName>
    </submittedName>
</protein>
<organism evidence="1 2">
    <name type="scientific">Desulfonema magnum</name>
    <dbReference type="NCBI Taxonomy" id="45655"/>
    <lineage>
        <taxon>Bacteria</taxon>
        <taxon>Pseudomonadati</taxon>
        <taxon>Thermodesulfobacteriota</taxon>
        <taxon>Desulfobacteria</taxon>
        <taxon>Desulfobacterales</taxon>
        <taxon>Desulfococcaceae</taxon>
        <taxon>Desulfonema</taxon>
    </lineage>
</organism>
<dbReference type="Proteomes" id="UP000663722">
    <property type="component" value="Chromosome"/>
</dbReference>
<evidence type="ECO:0000313" key="1">
    <source>
        <dbReference type="EMBL" id="QTA91930.1"/>
    </source>
</evidence>
<reference evidence="1" key="1">
    <citation type="journal article" date="2021" name="Microb. Physiol.">
        <title>Proteogenomic Insights into the Physiology of Marine, Sulfate-Reducing, Filamentous Desulfonema limicola and Desulfonema magnum.</title>
        <authorList>
            <person name="Schnaars V."/>
            <person name="Wohlbrand L."/>
            <person name="Scheve S."/>
            <person name="Hinrichs C."/>
            <person name="Reinhardt R."/>
            <person name="Rabus R."/>
        </authorList>
    </citation>
    <scope>NUCLEOTIDE SEQUENCE</scope>
    <source>
        <strain evidence="1">4be13</strain>
    </source>
</reference>